<dbReference type="AlphaFoldDB" id="A0A0D3GGJ8"/>
<dbReference type="HOGENOM" id="CLU_1899465_0_0_1"/>
<reference evidence="2" key="1">
    <citation type="journal article" date="2009" name="Rice">
        <title>De Novo Next Generation Sequencing of Plant Genomes.</title>
        <authorList>
            <person name="Rounsley S."/>
            <person name="Marri P.R."/>
            <person name="Yu Y."/>
            <person name="He R."/>
            <person name="Sisneros N."/>
            <person name="Goicoechea J.L."/>
            <person name="Lee S.J."/>
            <person name="Angelova A."/>
            <person name="Kudrna D."/>
            <person name="Luo M."/>
            <person name="Affourtit J."/>
            <person name="Desany B."/>
            <person name="Knight J."/>
            <person name="Niazi F."/>
            <person name="Egholm M."/>
            <person name="Wing R.A."/>
        </authorList>
    </citation>
    <scope>NUCLEOTIDE SEQUENCE [LARGE SCALE GENOMIC DNA]</scope>
    <source>
        <strain evidence="2">cv. IRGC 105608</strain>
    </source>
</reference>
<dbReference type="EnsemblPlants" id="OBART06G14650.1">
    <property type="protein sequence ID" value="OBART06G14650.1"/>
    <property type="gene ID" value="OBART06G14650"/>
</dbReference>
<evidence type="ECO:0000313" key="3">
    <source>
        <dbReference type="Proteomes" id="UP000026960"/>
    </source>
</evidence>
<dbReference type="Proteomes" id="UP000026960">
    <property type="component" value="Chromosome 6"/>
</dbReference>
<evidence type="ECO:0000256" key="1">
    <source>
        <dbReference type="SAM" id="MobiDB-lite"/>
    </source>
</evidence>
<sequence length="134" mass="15063">MPEIAATHTKLTAPQAEKYPSPLPTPLALASTSPKLRPLPHTTPPTPTRRPLSFRLLILLLPKSSTQIRSYCRRRLPRCCSKRPHKTPGRGGGRGSDGLRRRHAVHEEEKKGKARLRCRDPEQEPMGKVRLTRA</sequence>
<feature type="region of interest" description="Disordered" evidence="1">
    <location>
        <begin position="1"/>
        <end position="50"/>
    </location>
</feature>
<dbReference type="Gramene" id="OBART06G14650.1">
    <property type="protein sequence ID" value="OBART06G14650.1"/>
    <property type="gene ID" value="OBART06G14650"/>
</dbReference>
<name>A0A0D3GGJ8_9ORYZ</name>
<reference evidence="2" key="2">
    <citation type="submission" date="2015-03" db="UniProtKB">
        <authorList>
            <consortium name="EnsemblPlants"/>
        </authorList>
    </citation>
    <scope>IDENTIFICATION</scope>
</reference>
<feature type="compositionally biased region" description="Low complexity" evidence="1">
    <location>
        <begin position="26"/>
        <end position="40"/>
    </location>
</feature>
<dbReference type="PaxDb" id="65489-OBART06G14650.1"/>
<feature type="region of interest" description="Disordered" evidence="1">
    <location>
        <begin position="79"/>
        <end position="134"/>
    </location>
</feature>
<evidence type="ECO:0000313" key="2">
    <source>
        <dbReference type="EnsemblPlants" id="OBART06G14650.1"/>
    </source>
</evidence>
<feature type="compositionally biased region" description="Basic residues" evidence="1">
    <location>
        <begin position="79"/>
        <end position="88"/>
    </location>
</feature>
<protein>
    <submittedName>
        <fullName evidence="2">Uncharacterized protein</fullName>
    </submittedName>
</protein>
<keyword evidence="3" id="KW-1185">Reference proteome</keyword>
<organism evidence="2">
    <name type="scientific">Oryza barthii</name>
    <dbReference type="NCBI Taxonomy" id="65489"/>
    <lineage>
        <taxon>Eukaryota</taxon>
        <taxon>Viridiplantae</taxon>
        <taxon>Streptophyta</taxon>
        <taxon>Embryophyta</taxon>
        <taxon>Tracheophyta</taxon>
        <taxon>Spermatophyta</taxon>
        <taxon>Magnoliopsida</taxon>
        <taxon>Liliopsida</taxon>
        <taxon>Poales</taxon>
        <taxon>Poaceae</taxon>
        <taxon>BOP clade</taxon>
        <taxon>Oryzoideae</taxon>
        <taxon>Oryzeae</taxon>
        <taxon>Oryzinae</taxon>
        <taxon>Oryza</taxon>
    </lineage>
</organism>
<accession>A0A0D3GGJ8</accession>
<feature type="compositionally biased region" description="Basic and acidic residues" evidence="1">
    <location>
        <begin position="105"/>
        <end position="127"/>
    </location>
</feature>
<proteinExistence type="predicted"/>